<protein>
    <submittedName>
        <fullName evidence="2">Uncharacterized protein</fullName>
    </submittedName>
</protein>
<name>A0ABP6K4Y9_9ACTN</name>
<keyword evidence="1" id="KW-0812">Transmembrane</keyword>
<evidence type="ECO:0000313" key="3">
    <source>
        <dbReference type="Proteomes" id="UP001500403"/>
    </source>
</evidence>
<keyword evidence="3" id="KW-1185">Reference proteome</keyword>
<dbReference type="EMBL" id="BAAAUD010000107">
    <property type="protein sequence ID" value="GAA2972231.1"/>
    <property type="molecule type" value="Genomic_DNA"/>
</dbReference>
<keyword evidence="1" id="KW-0472">Membrane</keyword>
<evidence type="ECO:0000313" key="2">
    <source>
        <dbReference type="EMBL" id="GAA2972231.1"/>
    </source>
</evidence>
<accession>A0ABP6K4Y9</accession>
<proteinExistence type="predicted"/>
<dbReference type="Proteomes" id="UP001500403">
    <property type="component" value="Unassembled WGS sequence"/>
</dbReference>
<keyword evidence="1" id="KW-1133">Transmembrane helix</keyword>
<evidence type="ECO:0000256" key="1">
    <source>
        <dbReference type="SAM" id="Phobius"/>
    </source>
</evidence>
<organism evidence="2 3">
    <name type="scientific">Streptomyces enissocaesilis</name>
    <dbReference type="NCBI Taxonomy" id="332589"/>
    <lineage>
        <taxon>Bacteria</taxon>
        <taxon>Bacillati</taxon>
        <taxon>Actinomycetota</taxon>
        <taxon>Actinomycetes</taxon>
        <taxon>Kitasatosporales</taxon>
        <taxon>Streptomycetaceae</taxon>
        <taxon>Streptomyces</taxon>
        <taxon>Streptomyces rochei group</taxon>
    </lineage>
</organism>
<sequence>MTDNELLMLTLGTNLGVSLMLIGHFLGQYVDARRDLRAAEAVLARQAKRRATEEWRDALAMRGRA</sequence>
<comment type="caution">
    <text evidence="2">The sequence shown here is derived from an EMBL/GenBank/DDBJ whole genome shotgun (WGS) entry which is preliminary data.</text>
</comment>
<reference evidence="3" key="1">
    <citation type="journal article" date="2019" name="Int. J. Syst. Evol. Microbiol.">
        <title>The Global Catalogue of Microorganisms (GCM) 10K type strain sequencing project: providing services to taxonomists for standard genome sequencing and annotation.</title>
        <authorList>
            <consortium name="The Broad Institute Genomics Platform"/>
            <consortium name="The Broad Institute Genome Sequencing Center for Infectious Disease"/>
            <person name="Wu L."/>
            <person name="Ma J."/>
        </authorList>
    </citation>
    <scope>NUCLEOTIDE SEQUENCE [LARGE SCALE GENOMIC DNA]</scope>
    <source>
        <strain evidence="3">JCM 9088</strain>
    </source>
</reference>
<dbReference type="RefSeq" id="WP_344500508.1">
    <property type="nucleotide sequence ID" value="NZ_BAAAUD010000107.1"/>
</dbReference>
<gene>
    <name evidence="2" type="ORF">GCM10010446_66020</name>
</gene>
<feature type="transmembrane region" description="Helical" evidence="1">
    <location>
        <begin position="6"/>
        <end position="27"/>
    </location>
</feature>